<dbReference type="EMBL" id="KL363223">
    <property type="protein sequence ID" value="KFD52811.1"/>
    <property type="molecule type" value="Genomic_DNA"/>
</dbReference>
<dbReference type="AlphaFoldDB" id="A0A085M6G5"/>
<reference evidence="1 2" key="1">
    <citation type="journal article" date="2014" name="Nat. Genet.">
        <title>Genome and transcriptome of the porcine whipworm Trichuris suis.</title>
        <authorList>
            <person name="Jex A.R."/>
            <person name="Nejsum P."/>
            <person name="Schwarz E.M."/>
            <person name="Hu L."/>
            <person name="Young N.D."/>
            <person name="Hall R.S."/>
            <person name="Korhonen P.K."/>
            <person name="Liao S."/>
            <person name="Thamsborg S."/>
            <person name="Xia J."/>
            <person name="Xu P."/>
            <person name="Wang S."/>
            <person name="Scheerlinck J.P."/>
            <person name="Hofmann A."/>
            <person name="Sternberg P.W."/>
            <person name="Wang J."/>
            <person name="Gasser R.B."/>
        </authorList>
    </citation>
    <scope>NUCLEOTIDE SEQUENCE [LARGE SCALE GENOMIC DNA]</scope>
    <source>
        <strain evidence="1">DCEP-RM93M</strain>
    </source>
</reference>
<accession>A0A085M6G5</accession>
<evidence type="ECO:0000313" key="1">
    <source>
        <dbReference type="EMBL" id="KFD52811.1"/>
    </source>
</evidence>
<gene>
    <name evidence="1" type="ORF">M513_06302</name>
</gene>
<sequence length="66" mass="7785">MPDEDYVHLRVNHPLNIVHSVTDTDMPLIEPLWARAKPENRVRCSSTHKSMMNSYFCEFIRKAVTR</sequence>
<name>A0A085M6G5_9BILA</name>
<keyword evidence="2" id="KW-1185">Reference proteome</keyword>
<organism evidence="1 2">
    <name type="scientific">Trichuris suis</name>
    <name type="common">pig whipworm</name>
    <dbReference type="NCBI Taxonomy" id="68888"/>
    <lineage>
        <taxon>Eukaryota</taxon>
        <taxon>Metazoa</taxon>
        <taxon>Ecdysozoa</taxon>
        <taxon>Nematoda</taxon>
        <taxon>Enoplea</taxon>
        <taxon>Dorylaimia</taxon>
        <taxon>Trichinellida</taxon>
        <taxon>Trichuridae</taxon>
        <taxon>Trichuris</taxon>
    </lineage>
</organism>
<dbReference type="Proteomes" id="UP000030764">
    <property type="component" value="Unassembled WGS sequence"/>
</dbReference>
<protein>
    <submittedName>
        <fullName evidence="1">Uncharacterized protein</fullName>
    </submittedName>
</protein>
<proteinExistence type="predicted"/>
<evidence type="ECO:0000313" key="2">
    <source>
        <dbReference type="Proteomes" id="UP000030764"/>
    </source>
</evidence>